<keyword evidence="1" id="KW-1133">Transmembrane helix</keyword>
<keyword evidence="3" id="KW-1185">Reference proteome</keyword>
<keyword evidence="1" id="KW-0812">Transmembrane</keyword>
<evidence type="ECO:0000313" key="3">
    <source>
        <dbReference type="Proteomes" id="UP001628220"/>
    </source>
</evidence>
<keyword evidence="1" id="KW-0472">Membrane</keyword>
<feature type="transmembrane region" description="Helical" evidence="1">
    <location>
        <begin position="159"/>
        <end position="179"/>
    </location>
</feature>
<accession>A0ABQ0E2L3</accession>
<evidence type="ECO:0000256" key="1">
    <source>
        <dbReference type="SAM" id="Phobius"/>
    </source>
</evidence>
<proteinExistence type="predicted"/>
<reference evidence="2 3" key="1">
    <citation type="journal article" date="2025" name="Int. J. Syst. Evol. Microbiol.">
        <title>Desulfovibrio falkowii sp. nov., Porphyromonas miyakawae sp. nov., Mediterraneibacter flintii sp. nov. and Owariibacterium komagatae gen. nov., sp. nov., isolated from human faeces.</title>
        <authorList>
            <person name="Hamaguchi T."/>
            <person name="Ohara M."/>
            <person name="Hisatomi A."/>
            <person name="Sekiguchi K."/>
            <person name="Takeda J.I."/>
            <person name="Ueyama J."/>
            <person name="Ito M."/>
            <person name="Nishiwaki H."/>
            <person name="Ogi T."/>
            <person name="Hirayama M."/>
            <person name="Ohkuma M."/>
            <person name="Sakamoto M."/>
            <person name="Ohno K."/>
        </authorList>
    </citation>
    <scope>NUCLEOTIDE SEQUENCE [LARGE SCALE GENOMIC DNA]</scope>
    <source>
        <strain evidence="2 3">13CB11C</strain>
    </source>
</reference>
<dbReference type="RefSeq" id="WP_411915744.1">
    <property type="nucleotide sequence ID" value="NZ_BAAFSF010000004.1"/>
</dbReference>
<gene>
    <name evidence="2" type="ORF">Tsumi_10760</name>
</gene>
<dbReference type="Proteomes" id="UP001628220">
    <property type="component" value="Unassembled WGS sequence"/>
</dbReference>
<protein>
    <submittedName>
        <fullName evidence="2">BatD family protein</fullName>
    </submittedName>
</protein>
<organism evidence="2 3">
    <name type="scientific">Porphyromonas miyakawae</name>
    <dbReference type="NCBI Taxonomy" id="3137470"/>
    <lineage>
        <taxon>Bacteria</taxon>
        <taxon>Pseudomonadati</taxon>
        <taxon>Bacteroidota</taxon>
        <taxon>Bacteroidia</taxon>
        <taxon>Bacteroidales</taxon>
        <taxon>Porphyromonadaceae</taxon>
        <taxon>Porphyromonas</taxon>
    </lineage>
</organism>
<evidence type="ECO:0000313" key="2">
    <source>
        <dbReference type="EMBL" id="GAB1251970.1"/>
    </source>
</evidence>
<name>A0ABQ0E2L3_9PORP</name>
<dbReference type="EMBL" id="BAAFSF010000004">
    <property type="protein sequence ID" value="GAB1251970.1"/>
    <property type="molecule type" value="Genomic_DNA"/>
</dbReference>
<comment type="caution">
    <text evidence="2">The sequence shown here is derived from an EMBL/GenBank/DDBJ whole genome shotgun (WGS) entry which is preliminary data.</text>
</comment>
<sequence length="321" mass="36246">MKRRLLGILLTFLISFVALEAQEIGITSTLDRADIMIGEQALVTLKIRTDHLDDTYLIIPHDEQLGQAEALSFTVLDTLDLGGTLKEITAQMVVTSFSENSIVELPAFGVRVGQREFYSRPLVLKVTMPEVDTVHPERFYPLKAEWKLRYSFAEIMALVWPWLVTLLVLGGAVWGYLLWRRRRATAALRPTKAPLVESLDPLQYLKKEIEAIERRQLPEKGAVREFFTLVDGVFREYLTRIGVAEATKMNSRQLYATLCRDGLIPDAALALLKQLLENSNVAKFAASSLRPNLAEQAGDDYLSVAETLDAALRKQREEIEQ</sequence>